<dbReference type="Pfam" id="PF14027">
    <property type="entry name" value="Questin_oxidase"/>
    <property type="match status" value="1"/>
</dbReference>
<keyword evidence="1" id="KW-0560">Oxidoreductase</keyword>
<accession>A0AAV9HR15</accession>
<dbReference type="Proteomes" id="UP001321749">
    <property type="component" value="Unassembled WGS sequence"/>
</dbReference>
<dbReference type="InterPro" id="IPR025337">
    <property type="entry name" value="Questin_oxidase-like"/>
</dbReference>
<evidence type="ECO:0000313" key="2">
    <source>
        <dbReference type="EMBL" id="KAK4463337.1"/>
    </source>
</evidence>
<dbReference type="AlphaFoldDB" id="A0AAV9HR15"/>
<keyword evidence="3" id="KW-1185">Reference proteome</keyword>
<name>A0AAV9HR15_9PEZI</name>
<evidence type="ECO:0000313" key="3">
    <source>
        <dbReference type="Proteomes" id="UP001321749"/>
    </source>
</evidence>
<evidence type="ECO:0000256" key="1">
    <source>
        <dbReference type="ARBA" id="ARBA00023002"/>
    </source>
</evidence>
<reference evidence="2" key="2">
    <citation type="submission" date="2023-06" db="EMBL/GenBank/DDBJ databases">
        <authorList>
            <consortium name="Lawrence Berkeley National Laboratory"/>
            <person name="Mondo S.J."/>
            <person name="Hensen N."/>
            <person name="Bonometti L."/>
            <person name="Westerberg I."/>
            <person name="Brannstrom I.O."/>
            <person name="Guillou S."/>
            <person name="Cros-Aarteil S."/>
            <person name="Calhoun S."/>
            <person name="Haridas S."/>
            <person name="Kuo A."/>
            <person name="Pangilinan J."/>
            <person name="Riley R."/>
            <person name="Labutti K."/>
            <person name="Andreopoulos B."/>
            <person name="Lipzen A."/>
            <person name="Chen C."/>
            <person name="Yanf M."/>
            <person name="Daum C."/>
            <person name="Ng V."/>
            <person name="Clum A."/>
            <person name="Steindorff A."/>
            <person name="Ohm R."/>
            <person name="Martin F."/>
            <person name="Silar P."/>
            <person name="Natvig D."/>
            <person name="Lalanne C."/>
            <person name="Gautier V."/>
            <person name="Ament-Velasquez S.L."/>
            <person name="Kruys A."/>
            <person name="Hutchinson M.I."/>
            <person name="Powell A.J."/>
            <person name="Barry K."/>
            <person name="Miller A.N."/>
            <person name="Grigoriev I.V."/>
            <person name="Debuchy R."/>
            <person name="Gladieux P."/>
            <person name="Thoren M.H."/>
            <person name="Johannesson H."/>
        </authorList>
    </citation>
    <scope>NUCLEOTIDE SEQUENCE</scope>
    <source>
        <strain evidence="2">PSN324</strain>
    </source>
</reference>
<sequence length="397" mass="44515">MGQQNSRVVFDGVLTKTHVEHALVQQDGQHNDLPLALTTLLYLDGNPDMFHLIYELRKRRFSSWVPSPSSIVDEASKLRFLGDTRFQRAFMTFFSMENGSFGGNSKALAVNEVFKGPKPLLYGLFSGSNLPLTLLSDGIELRSSVLVVQSLTLSAVEWSEHVCEILAHPQLSRPASELLFPEDIIRRVAYDGRLSGLMKSGPGHQGVSNIFSNANANAAILEYIQQLDVRILPKLLPKLSNLAVLLLCATHKPNNPGFDLFLSHTVTAVNSTRVLLDNIEESRHRIMLVRGVWLQIILLYITQLRPVMDPTLVTSMDLPNGKPWNMIHADFLLQGVSEGKYSDVSFLRVLRSLWELDKAYGDVHGKLYTQAAWKLITQWQTWTGLGADRESTLNIRL</sequence>
<reference evidence="2" key="1">
    <citation type="journal article" date="2023" name="Mol. Phylogenet. Evol.">
        <title>Genome-scale phylogeny and comparative genomics of the fungal order Sordariales.</title>
        <authorList>
            <person name="Hensen N."/>
            <person name="Bonometti L."/>
            <person name="Westerberg I."/>
            <person name="Brannstrom I.O."/>
            <person name="Guillou S."/>
            <person name="Cros-Aarteil S."/>
            <person name="Calhoun S."/>
            <person name="Haridas S."/>
            <person name="Kuo A."/>
            <person name="Mondo S."/>
            <person name="Pangilinan J."/>
            <person name="Riley R."/>
            <person name="LaButti K."/>
            <person name="Andreopoulos B."/>
            <person name="Lipzen A."/>
            <person name="Chen C."/>
            <person name="Yan M."/>
            <person name="Daum C."/>
            <person name="Ng V."/>
            <person name="Clum A."/>
            <person name="Steindorff A."/>
            <person name="Ohm R.A."/>
            <person name="Martin F."/>
            <person name="Silar P."/>
            <person name="Natvig D.O."/>
            <person name="Lalanne C."/>
            <person name="Gautier V."/>
            <person name="Ament-Velasquez S.L."/>
            <person name="Kruys A."/>
            <person name="Hutchinson M.I."/>
            <person name="Powell A.J."/>
            <person name="Barry K."/>
            <person name="Miller A.N."/>
            <person name="Grigoriev I.V."/>
            <person name="Debuchy R."/>
            <person name="Gladieux P."/>
            <person name="Hiltunen Thoren M."/>
            <person name="Johannesson H."/>
        </authorList>
    </citation>
    <scope>NUCLEOTIDE SEQUENCE</scope>
    <source>
        <strain evidence="2">PSN324</strain>
    </source>
</reference>
<dbReference type="PANTHER" id="PTHR35870">
    <property type="entry name" value="PROTEIN, PUTATIVE (AFU_ORTHOLOGUE AFUA_5G03330)-RELATED"/>
    <property type="match status" value="1"/>
</dbReference>
<dbReference type="PANTHER" id="PTHR35870:SF6">
    <property type="entry name" value="MGS207 PROTEIN"/>
    <property type="match status" value="1"/>
</dbReference>
<organism evidence="2 3">
    <name type="scientific">Cladorrhinum samala</name>
    <dbReference type="NCBI Taxonomy" id="585594"/>
    <lineage>
        <taxon>Eukaryota</taxon>
        <taxon>Fungi</taxon>
        <taxon>Dikarya</taxon>
        <taxon>Ascomycota</taxon>
        <taxon>Pezizomycotina</taxon>
        <taxon>Sordariomycetes</taxon>
        <taxon>Sordariomycetidae</taxon>
        <taxon>Sordariales</taxon>
        <taxon>Podosporaceae</taxon>
        <taxon>Cladorrhinum</taxon>
    </lineage>
</organism>
<dbReference type="EMBL" id="MU864961">
    <property type="protein sequence ID" value="KAK4463337.1"/>
    <property type="molecule type" value="Genomic_DNA"/>
</dbReference>
<comment type="caution">
    <text evidence="2">The sequence shown here is derived from an EMBL/GenBank/DDBJ whole genome shotgun (WGS) entry which is preliminary data.</text>
</comment>
<dbReference type="GO" id="GO:0016491">
    <property type="term" value="F:oxidoreductase activity"/>
    <property type="evidence" value="ECO:0007669"/>
    <property type="project" value="UniProtKB-KW"/>
</dbReference>
<proteinExistence type="predicted"/>
<protein>
    <submittedName>
        <fullName evidence="2">Oxidoreductase AflY</fullName>
    </submittedName>
</protein>
<gene>
    <name evidence="2" type="ORF">QBC42DRAFT_173949</name>
</gene>